<feature type="short sequence motif" description="'HIGH' region" evidence="7">
    <location>
        <begin position="10"/>
        <end position="20"/>
    </location>
</feature>
<comment type="subunit">
    <text evidence="7">Monomer.</text>
</comment>
<dbReference type="PRINTS" id="PR00987">
    <property type="entry name" value="TRNASYNTHGLU"/>
</dbReference>
<comment type="function">
    <text evidence="7">Catalyzes the attachment of glutamate to tRNA(Glu) in a two-step reaction: glutamate is first activated by ATP to form Glu-AMP and then transferred to the acceptor end of tRNA(Glu).</text>
</comment>
<dbReference type="InterPro" id="IPR004527">
    <property type="entry name" value="Glu-tRNA-ligase_bac/mito"/>
</dbReference>
<dbReference type="GO" id="GO:0006424">
    <property type="term" value="P:glutamyl-tRNA aminoacylation"/>
    <property type="evidence" value="ECO:0007669"/>
    <property type="project" value="UniProtKB-UniRule"/>
</dbReference>
<evidence type="ECO:0000259" key="8">
    <source>
        <dbReference type="Pfam" id="PF00749"/>
    </source>
</evidence>
<evidence type="ECO:0000256" key="1">
    <source>
        <dbReference type="ARBA" id="ARBA00007894"/>
    </source>
</evidence>
<keyword evidence="7" id="KW-0963">Cytoplasm</keyword>
<comment type="caution">
    <text evidence="10">The sequence shown here is derived from an EMBL/GenBank/DDBJ whole genome shotgun (WGS) entry which is preliminary data.</text>
</comment>
<dbReference type="AlphaFoldDB" id="A0A956RPB8"/>
<dbReference type="InterPro" id="IPR001412">
    <property type="entry name" value="aa-tRNA-synth_I_CS"/>
</dbReference>
<keyword evidence="3 7" id="KW-0547">Nucleotide-binding</keyword>
<dbReference type="GO" id="GO:0005524">
    <property type="term" value="F:ATP binding"/>
    <property type="evidence" value="ECO:0007669"/>
    <property type="project" value="UniProtKB-UniRule"/>
</dbReference>
<dbReference type="GO" id="GO:0004818">
    <property type="term" value="F:glutamate-tRNA ligase activity"/>
    <property type="evidence" value="ECO:0007669"/>
    <property type="project" value="UniProtKB-UniRule"/>
</dbReference>
<keyword evidence="2 7" id="KW-0436">Ligase</keyword>
<dbReference type="InterPro" id="IPR014729">
    <property type="entry name" value="Rossmann-like_a/b/a_fold"/>
</dbReference>
<name>A0A956RPB8_UNCEI</name>
<dbReference type="InterPro" id="IPR049940">
    <property type="entry name" value="GluQ/Sye"/>
</dbReference>
<dbReference type="PANTHER" id="PTHR43311:SF2">
    <property type="entry name" value="GLUTAMATE--TRNA LIGASE, MITOCHONDRIAL-RELATED"/>
    <property type="match status" value="1"/>
</dbReference>
<dbReference type="CDD" id="cd00808">
    <property type="entry name" value="GluRS_core"/>
    <property type="match status" value="1"/>
</dbReference>
<evidence type="ECO:0000259" key="9">
    <source>
        <dbReference type="Pfam" id="PF19269"/>
    </source>
</evidence>
<dbReference type="SUPFAM" id="SSF48163">
    <property type="entry name" value="An anticodon-binding domain of class I aminoacyl-tRNA synthetases"/>
    <property type="match status" value="1"/>
</dbReference>
<comment type="caution">
    <text evidence="7">Lacks conserved residue(s) required for the propagation of feature annotation.</text>
</comment>
<accession>A0A956RPB8</accession>
<dbReference type="GO" id="GO:0005737">
    <property type="term" value="C:cytoplasm"/>
    <property type="evidence" value="ECO:0007669"/>
    <property type="project" value="UniProtKB-SubCell"/>
</dbReference>
<dbReference type="EC" id="6.1.1.17" evidence="7"/>
<sequence length="476" mass="53965">MSQVRVRYAPSPTGYLHVGGLRTALYNYLYARKNGGVFVLRIEDTDQERQVEGAVDAMIEALRWSGLEFDEGPGKEGECGPYVQSERLALYHAAAERLLQSGHAYRCYRTPEELEELRRRHEAAKTATRLDVRMPAEEAEQRAIAGAPSVIRLRVPDGETIQFHDLVRGEVSIESDLVDDQVLVKSDGFPTYHLANVVDDYGMGITHVIRGEEWVSSTPKHVLLYRFLGFPQPEFAHLPLLLNPDRSKLSKRHGDVAVESYREKGYLAEALLNYVAFLGWNPGDERELFTLEELIGEFSLARVNKSGAIFNREKLDWYNAIYLRQRPAPRILDELRPLLAGKGWDGFPEDYLLAGIELMRERVSFVHDYLDNAPWLFEDPESYDEETVKKRWKADSPGRLREARGVIAQRPWTVSELEAGYHEIAEANAVGIGQFIHPTRLAVSGMGKGPGLYELLELLGRETCLRRIDRALSTLG</sequence>
<feature type="domain" description="Aminoacyl-tRNA synthetase class I anticodon-binding" evidence="9">
    <location>
        <begin position="332"/>
        <end position="472"/>
    </location>
</feature>
<evidence type="ECO:0000256" key="7">
    <source>
        <dbReference type="HAMAP-Rule" id="MF_00022"/>
    </source>
</evidence>
<dbReference type="SUPFAM" id="SSF52374">
    <property type="entry name" value="Nucleotidylyl transferase"/>
    <property type="match status" value="1"/>
</dbReference>
<comment type="subcellular location">
    <subcellularLocation>
        <location evidence="7">Cytoplasm</location>
    </subcellularLocation>
</comment>
<dbReference type="GO" id="GO:0000049">
    <property type="term" value="F:tRNA binding"/>
    <property type="evidence" value="ECO:0007669"/>
    <property type="project" value="InterPro"/>
</dbReference>
<reference evidence="10" key="1">
    <citation type="submission" date="2020-04" db="EMBL/GenBank/DDBJ databases">
        <authorList>
            <person name="Zhang T."/>
        </authorList>
    </citation>
    <scope>NUCLEOTIDE SEQUENCE</scope>
    <source>
        <strain evidence="10">HKST-UBA01</strain>
    </source>
</reference>
<dbReference type="Pfam" id="PF19269">
    <property type="entry name" value="Anticodon_2"/>
    <property type="match status" value="1"/>
</dbReference>
<dbReference type="InterPro" id="IPR008925">
    <property type="entry name" value="aa_tRNA-synth_I_cd-bd_sf"/>
</dbReference>
<evidence type="ECO:0000256" key="6">
    <source>
        <dbReference type="ARBA" id="ARBA00023146"/>
    </source>
</evidence>
<evidence type="ECO:0000313" key="10">
    <source>
        <dbReference type="EMBL" id="MCA9728486.1"/>
    </source>
</evidence>
<evidence type="ECO:0000256" key="3">
    <source>
        <dbReference type="ARBA" id="ARBA00022741"/>
    </source>
</evidence>
<organism evidence="10 11">
    <name type="scientific">Eiseniibacteriota bacterium</name>
    <dbReference type="NCBI Taxonomy" id="2212470"/>
    <lineage>
        <taxon>Bacteria</taxon>
        <taxon>Candidatus Eiseniibacteriota</taxon>
    </lineage>
</organism>
<feature type="binding site" evidence="7">
    <location>
        <position position="251"/>
    </location>
    <ligand>
        <name>ATP</name>
        <dbReference type="ChEBI" id="CHEBI:30616"/>
    </ligand>
</feature>
<dbReference type="FunFam" id="3.40.50.620:FF:000045">
    <property type="entry name" value="Glutamate--tRNA ligase, mitochondrial"/>
    <property type="match status" value="1"/>
</dbReference>
<dbReference type="PROSITE" id="PS00178">
    <property type="entry name" value="AA_TRNA_LIGASE_I"/>
    <property type="match status" value="1"/>
</dbReference>
<proteinExistence type="inferred from homology"/>
<dbReference type="Proteomes" id="UP000697710">
    <property type="component" value="Unassembled WGS sequence"/>
</dbReference>
<keyword evidence="6 7" id="KW-0030">Aminoacyl-tRNA synthetase</keyword>
<feature type="short sequence motif" description="'KMSKS' region" evidence="7">
    <location>
        <begin position="248"/>
        <end position="252"/>
    </location>
</feature>
<gene>
    <name evidence="7" type="primary">gltX</name>
    <name evidence="10" type="ORF">KC729_12430</name>
</gene>
<dbReference type="EMBL" id="JAGQHR010000396">
    <property type="protein sequence ID" value="MCA9728486.1"/>
    <property type="molecule type" value="Genomic_DNA"/>
</dbReference>
<dbReference type="GO" id="GO:0008270">
    <property type="term" value="F:zinc ion binding"/>
    <property type="evidence" value="ECO:0007669"/>
    <property type="project" value="InterPro"/>
</dbReference>
<dbReference type="PANTHER" id="PTHR43311">
    <property type="entry name" value="GLUTAMATE--TRNA LIGASE"/>
    <property type="match status" value="1"/>
</dbReference>
<dbReference type="InterPro" id="IPR045462">
    <property type="entry name" value="aa-tRNA-synth_I_cd-bd"/>
</dbReference>
<dbReference type="Pfam" id="PF00749">
    <property type="entry name" value="tRNA-synt_1c"/>
    <property type="match status" value="1"/>
</dbReference>
<dbReference type="InterPro" id="IPR000924">
    <property type="entry name" value="Glu/Gln-tRNA-synth"/>
</dbReference>
<reference evidence="10" key="2">
    <citation type="journal article" date="2021" name="Microbiome">
        <title>Successional dynamics and alternative stable states in a saline activated sludge microbial community over 9 years.</title>
        <authorList>
            <person name="Wang Y."/>
            <person name="Ye J."/>
            <person name="Ju F."/>
            <person name="Liu L."/>
            <person name="Boyd J.A."/>
            <person name="Deng Y."/>
            <person name="Parks D.H."/>
            <person name="Jiang X."/>
            <person name="Yin X."/>
            <person name="Woodcroft B.J."/>
            <person name="Tyson G.W."/>
            <person name="Hugenholtz P."/>
            <person name="Polz M.F."/>
            <person name="Zhang T."/>
        </authorList>
    </citation>
    <scope>NUCLEOTIDE SEQUENCE</scope>
    <source>
        <strain evidence="10">HKST-UBA01</strain>
    </source>
</reference>
<dbReference type="Gene3D" id="3.40.50.620">
    <property type="entry name" value="HUPs"/>
    <property type="match status" value="1"/>
</dbReference>
<dbReference type="InterPro" id="IPR020751">
    <property type="entry name" value="aa-tRNA-synth_I_codon-bd_sub2"/>
</dbReference>
<dbReference type="InterPro" id="IPR033910">
    <property type="entry name" value="GluRS_core"/>
</dbReference>
<dbReference type="NCBIfam" id="TIGR00464">
    <property type="entry name" value="gltX_bact"/>
    <property type="match status" value="1"/>
</dbReference>
<protein>
    <recommendedName>
        <fullName evidence="7">Glutamate--tRNA ligase</fullName>
        <ecNumber evidence="7">6.1.1.17</ecNumber>
    </recommendedName>
    <alternativeName>
        <fullName evidence="7">Glutamyl-tRNA synthetase</fullName>
        <shortName evidence="7">GluRS</shortName>
    </alternativeName>
</protein>
<dbReference type="InterPro" id="IPR020058">
    <property type="entry name" value="Glu/Gln-tRNA-synth_Ib_cat-dom"/>
</dbReference>
<evidence type="ECO:0000256" key="2">
    <source>
        <dbReference type="ARBA" id="ARBA00022598"/>
    </source>
</evidence>
<comment type="similarity">
    <text evidence="1 7">Belongs to the class-I aminoacyl-tRNA synthetase family. Glutamate--tRNA ligase type 1 subfamily.</text>
</comment>
<dbReference type="Gene3D" id="1.10.10.350">
    <property type="match status" value="1"/>
</dbReference>
<evidence type="ECO:0000313" key="11">
    <source>
        <dbReference type="Proteomes" id="UP000697710"/>
    </source>
</evidence>
<comment type="catalytic activity">
    <reaction evidence="7">
        <text>tRNA(Glu) + L-glutamate + ATP = L-glutamyl-tRNA(Glu) + AMP + diphosphate</text>
        <dbReference type="Rhea" id="RHEA:23540"/>
        <dbReference type="Rhea" id="RHEA-COMP:9663"/>
        <dbReference type="Rhea" id="RHEA-COMP:9680"/>
        <dbReference type="ChEBI" id="CHEBI:29985"/>
        <dbReference type="ChEBI" id="CHEBI:30616"/>
        <dbReference type="ChEBI" id="CHEBI:33019"/>
        <dbReference type="ChEBI" id="CHEBI:78442"/>
        <dbReference type="ChEBI" id="CHEBI:78520"/>
        <dbReference type="ChEBI" id="CHEBI:456215"/>
        <dbReference type="EC" id="6.1.1.17"/>
    </reaction>
</comment>
<keyword evidence="4 7" id="KW-0067">ATP-binding</keyword>
<evidence type="ECO:0000256" key="5">
    <source>
        <dbReference type="ARBA" id="ARBA00022917"/>
    </source>
</evidence>
<feature type="domain" description="Glutamyl/glutaminyl-tRNA synthetase class Ib catalytic" evidence="8">
    <location>
        <begin position="3"/>
        <end position="317"/>
    </location>
</feature>
<keyword evidence="5 7" id="KW-0648">Protein biosynthesis</keyword>
<evidence type="ECO:0000256" key="4">
    <source>
        <dbReference type="ARBA" id="ARBA00022840"/>
    </source>
</evidence>
<dbReference type="HAMAP" id="MF_00022">
    <property type="entry name" value="Glu_tRNA_synth_type1"/>
    <property type="match status" value="1"/>
</dbReference>